<evidence type="ECO:0000313" key="2">
    <source>
        <dbReference type="EMBL" id="MEO3941229.1"/>
    </source>
</evidence>
<dbReference type="RefSeq" id="WP_347782397.1">
    <property type="nucleotide sequence ID" value="NZ_JBBMFV010000004.1"/>
</dbReference>
<feature type="region of interest" description="Disordered" evidence="1">
    <location>
        <begin position="80"/>
        <end position="162"/>
    </location>
</feature>
<name>A0ABV0GRX4_PAENI</name>
<proteinExistence type="predicted"/>
<keyword evidence="3" id="KW-1185">Reference proteome</keyword>
<dbReference type="EMBL" id="JBBMFV010000004">
    <property type="protein sequence ID" value="MEO3941229.1"/>
    <property type="molecule type" value="Genomic_DNA"/>
</dbReference>
<gene>
    <name evidence="2" type="ORF">V3C41_09130</name>
</gene>
<sequence>MKGKALFAVGVAVGYVWGSKSWPEVYKRLRGGTEKVLKNPEVQDNVHHAAEAVQESVPDILDNLYEAGKKLLEKAEAVLPGITSPKSEQKPGASNSGSSTSRTSTSGPTVTTVPTVTPVPAATGVESDVVSDPARDDTTGSDWTDEGGAAPEGPATNTPPKA</sequence>
<feature type="compositionally biased region" description="Low complexity" evidence="1">
    <location>
        <begin position="91"/>
        <end position="125"/>
    </location>
</feature>
<reference evidence="2 3" key="1">
    <citation type="journal article" date="2024" name="Appl. Microbiol. Biotechnol.">
        <title>Biosynthetic gene clusters with biotechnological applications in novel Antarctic isolates from Actinomycetota.</title>
        <authorList>
            <person name="Bruna P."/>
            <person name="Nunez-Montero K."/>
            <person name="Contreras M.J."/>
            <person name="Leal K."/>
            <person name="Garcia M."/>
            <person name="Abanto M."/>
            <person name="Barrientos L."/>
        </authorList>
    </citation>
    <scope>NUCLEOTIDE SEQUENCE [LARGE SCALE GENOMIC DNA]</scope>
    <source>
        <strain evidence="2 3">Se16.17</strain>
    </source>
</reference>
<evidence type="ECO:0000313" key="3">
    <source>
        <dbReference type="Proteomes" id="UP001448614"/>
    </source>
</evidence>
<evidence type="ECO:0000256" key="1">
    <source>
        <dbReference type="SAM" id="MobiDB-lite"/>
    </source>
</evidence>
<comment type="caution">
    <text evidence="2">The sequence shown here is derived from an EMBL/GenBank/DDBJ whole genome shotgun (WGS) entry which is preliminary data.</text>
</comment>
<dbReference type="Proteomes" id="UP001448614">
    <property type="component" value="Unassembled WGS sequence"/>
</dbReference>
<organism evidence="2 3">
    <name type="scientific">Paenarthrobacter nicotinovorans</name>
    <name type="common">Arthrobacter nicotinovorans</name>
    <dbReference type="NCBI Taxonomy" id="29320"/>
    <lineage>
        <taxon>Bacteria</taxon>
        <taxon>Bacillati</taxon>
        <taxon>Actinomycetota</taxon>
        <taxon>Actinomycetes</taxon>
        <taxon>Micrococcales</taxon>
        <taxon>Micrococcaceae</taxon>
        <taxon>Paenarthrobacter</taxon>
    </lineage>
</organism>
<accession>A0ABV0GRX4</accession>
<evidence type="ECO:0008006" key="4">
    <source>
        <dbReference type="Google" id="ProtNLM"/>
    </source>
</evidence>
<protein>
    <recommendedName>
        <fullName evidence="4">YtxH domain-containing protein</fullName>
    </recommendedName>
</protein>